<evidence type="ECO:0000256" key="1">
    <source>
        <dbReference type="ARBA" id="ARBA00001913"/>
    </source>
</evidence>
<dbReference type="OrthoDB" id="9803751at2"/>
<comment type="similarity">
    <text evidence="2">Belongs to the sulfatase family.</text>
</comment>
<dbReference type="STRING" id="501024.RTCCBAU85039_5667"/>
<protein>
    <submittedName>
        <fullName evidence="9">Arylsulfatase</fullName>
        <ecNumber evidence="9">3.1.6.1</ecNumber>
    </submittedName>
</protein>
<evidence type="ECO:0000256" key="3">
    <source>
        <dbReference type="ARBA" id="ARBA00022723"/>
    </source>
</evidence>
<dbReference type="PROSITE" id="PS51257">
    <property type="entry name" value="PROKAR_LIPOPROTEIN"/>
    <property type="match status" value="1"/>
</dbReference>
<dbReference type="GO" id="GO:0004065">
    <property type="term" value="F:arylsulfatase activity"/>
    <property type="evidence" value="ECO:0007669"/>
    <property type="project" value="UniProtKB-EC"/>
</dbReference>
<dbReference type="Proteomes" id="UP000183063">
    <property type="component" value="Unassembled WGS sequence"/>
</dbReference>
<dbReference type="InterPro" id="IPR000917">
    <property type="entry name" value="Sulfatase_N"/>
</dbReference>
<dbReference type="Proteomes" id="UP000198939">
    <property type="component" value="Unassembled WGS sequence"/>
</dbReference>
<feature type="signal peptide" evidence="7">
    <location>
        <begin position="1"/>
        <end position="27"/>
    </location>
</feature>
<evidence type="ECO:0000313" key="12">
    <source>
        <dbReference type="Proteomes" id="UP000198939"/>
    </source>
</evidence>
<comment type="cofactor">
    <cofactor evidence="1">
        <name>Ca(2+)</name>
        <dbReference type="ChEBI" id="CHEBI:29108"/>
    </cofactor>
</comment>
<dbReference type="AlphaFoldDB" id="A0A1H8UMB1"/>
<dbReference type="InterPro" id="IPR050738">
    <property type="entry name" value="Sulfatase"/>
</dbReference>
<feature type="domain" description="Sulfatase N-terminal" evidence="8">
    <location>
        <begin position="37"/>
        <end position="371"/>
    </location>
</feature>
<dbReference type="PROSITE" id="PS00523">
    <property type="entry name" value="SULFATASE_1"/>
    <property type="match status" value="1"/>
</dbReference>
<keyword evidence="4 7" id="KW-0732">Signal</keyword>
<keyword evidence="3" id="KW-0479">Metal-binding</keyword>
<dbReference type="PANTHER" id="PTHR42693">
    <property type="entry name" value="ARYLSULFATASE FAMILY MEMBER"/>
    <property type="match status" value="1"/>
</dbReference>
<keyword evidence="6" id="KW-0106">Calcium</keyword>
<reference evidence="11" key="3">
    <citation type="submission" date="2016-10" db="EMBL/GenBank/DDBJ databases">
        <authorList>
            <person name="Wibberg D."/>
        </authorList>
    </citation>
    <scope>NUCLEOTIDE SEQUENCE [LARGE SCALE GENOMIC DNA]</scope>
</reference>
<reference evidence="10 12" key="2">
    <citation type="submission" date="2016-10" db="EMBL/GenBank/DDBJ databases">
        <authorList>
            <person name="Varghese N."/>
            <person name="Submissions S."/>
        </authorList>
    </citation>
    <scope>NUCLEOTIDE SEQUENCE [LARGE SCALE GENOMIC DNA]</scope>
    <source>
        <strain evidence="10 12">CGMCC 1.7071</strain>
    </source>
</reference>
<dbReference type="SUPFAM" id="SSF53649">
    <property type="entry name" value="Alkaline phosphatase-like"/>
    <property type="match status" value="1"/>
</dbReference>
<organism evidence="9 11">
    <name type="scientific">Rhizobium tibeticum</name>
    <dbReference type="NCBI Taxonomy" id="501024"/>
    <lineage>
        <taxon>Bacteria</taxon>
        <taxon>Pseudomonadati</taxon>
        <taxon>Pseudomonadota</taxon>
        <taxon>Alphaproteobacteria</taxon>
        <taxon>Hyphomicrobiales</taxon>
        <taxon>Rhizobiaceae</taxon>
        <taxon>Rhizobium/Agrobacterium group</taxon>
        <taxon>Rhizobium</taxon>
    </lineage>
</organism>
<sequence length="502" mass="53968">MDWVNKWRPAASAMAIASCLSICPFLAATASAQQTKPNILFILGDNIGYGDIGAYGGGESRGSPTPRIDQLASEGLRLTQFLVEPSCTPSRAALMTGRYSIRSGLSLVAVPGTSFSLPANEITMAEMLHGAGYVTAIFGKWHLGDQTYSQPQNQGFDEFYGIPPGDTWDAFGMIRQGLQTKTLDIPPEKGPQIVEAKRGEPLKAVKPYTEEVRRGIDWELVDHGVDFMRRQKASGKPFFLYLPISRTHFPNLPSKRFEGASRIGQFGDSLMEGDAIVGTMLDALTELGVEKDTIVVFASDNGPDGPGASRFGADMPDMGSSGPYRGALGDVSEGAIRTAAVVRWPGRIMARSSYAMFSIMDFLPTFARIAGGKLPSDRPIDGVDQSELLLGDGGVGARDHLLTFVGAELVSVRWKQFRAYFVDVAPGRSGAGGAILLGGVGASAAAMNGYPKVFNIESDPQEDHNIGEMYNWVLGPILKAVEEYKKTLVRSPNPPAANMTKF</sequence>
<dbReference type="Pfam" id="PF00884">
    <property type="entry name" value="Sulfatase"/>
    <property type="match status" value="1"/>
</dbReference>
<keyword evidence="5 9" id="KW-0378">Hydrolase</keyword>
<name>A0A1H8UMB1_9HYPH</name>
<dbReference type="Pfam" id="PF14707">
    <property type="entry name" value="Sulfatase_C"/>
    <property type="match status" value="1"/>
</dbReference>
<dbReference type="Gene3D" id="3.30.1120.10">
    <property type="match status" value="1"/>
</dbReference>
<dbReference type="EMBL" id="FOCV01000035">
    <property type="protein sequence ID" value="SEP04349.1"/>
    <property type="molecule type" value="Genomic_DNA"/>
</dbReference>
<dbReference type="InterPro" id="IPR017850">
    <property type="entry name" value="Alkaline_phosphatase_core_sf"/>
</dbReference>
<accession>A0A1H8UMB1</accession>
<evidence type="ECO:0000256" key="2">
    <source>
        <dbReference type="ARBA" id="ARBA00008779"/>
    </source>
</evidence>
<dbReference type="GO" id="GO:0046872">
    <property type="term" value="F:metal ion binding"/>
    <property type="evidence" value="ECO:0007669"/>
    <property type="project" value="UniProtKB-KW"/>
</dbReference>
<dbReference type="RefSeq" id="WP_083540013.1">
    <property type="nucleotide sequence ID" value="NZ_FNXB01000045.1"/>
</dbReference>
<evidence type="ECO:0000313" key="9">
    <source>
        <dbReference type="EMBL" id="SEI17606.1"/>
    </source>
</evidence>
<proteinExistence type="inferred from homology"/>
<evidence type="ECO:0000256" key="6">
    <source>
        <dbReference type="ARBA" id="ARBA00022837"/>
    </source>
</evidence>
<dbReference type="PANTHER" id="PTHR42693:SF42">
    <property type="entry name" value="ARYLSULFATASE G"/>
    <property type="match status" value="1"/>
</dbReference>
<dbReference type="InterPro" id="IPR024607">
    <property type="entry name" value="Sulfatase_CS"/>
</dbReference>
<dbReference type="EMBL" id="FNXB01000045">
    <property type="protein sequence ID" value="SEI17606.1"/>
    <property type="molecule type" value="Genomic_DNA"/>
</dbReference>
<evidence type="ECO:0000313" key="10">
    <source>
        <dbReference type="EMBL" id="SEP04349.1"/>
    </source>
</evidence>
<dbReference type="Gene3D" id="3.40.720.10">
    <property type="entry name" value="Alkaline Phosphatase, subunit A"/>
    <property type="match status" value="1"/>
</dbReference>
<dbReference type="CDD" id="cd16142">
    <property type="entry name" value="ARS_like"/>
    <property type="match status" value="1"/>
</dbReference>
<keyword evidence="12" id="KW-1185">Reference proteome</keyword>
<evidence type="ECO:0000256" key="7">
    <source>
        <dbReference type="SAM" id="SignalP"/>
    </source>
</evidence>
<reference evidence="9" key="1">
    <citation type="submission" date="2016-10" db="EMBL/GenBank/DDBJ databases">
        <authorList>
            <person name="de Groot N.N."/>
        </authorList>
    </citation>
    <scope>NUCLEOTIDE SEQUENCE [LARGE SCALE GENOMIC DNA]</scope>
    <source>
        <strain evidence="9">CCBAU85039</strain>
    </source>
</reference>
<evidence type="ECO:0000259" key="8">
    <source>
        <dbReference type="Pfam" id="PF00884"/>
    </source>
</evidence>
<dbReference type="EC" id="3.1.6.1" evidence="9"/>
<gene>
    <name evidence="9" type="primary">atsA_3</name>
    <name evidence="9" type="ORF">RTCCBAU85039_5667</name>
    <name evidence="10" type="ORF">SAMN05216228_103527</name>
</gene>
<evidence type="ECO:0000256" key="4">
    <source>
        <dbReference type="ARBA" id="ARBA00022729"/>
    </source>
</evidence>
<feature type="chain" id="PRO_5030029873" evidence="7">
    <location>
        <begin position="28"/>
        <end position="502"/>
    </location>
</feature>
<evidence type="ECO:0000256" key="5">
    <source>
        <dbReference type="ARBA" id="ARBA00022801"/>
    </source>
</evidence>
<evidence type="ECO:0000313" key="11">
    <source>
        <dbReference type="Proteomes" id="UP000183063"/>
    </source>
</evidence>